<keyword evidence="9" id="KW-1185">Reference proteome</keyword>
<keyword evidence="2" id="KW-0436">Ligase</keyword>
<dbReference type="InterPro" id="IPR025110">
    <property type="entry name" value="AMP-bd_C"/>
</dbReference>
<accession>A0A1G7JZL0</accession>
<evidence type="ECO:0000259" key="6">
    <source>
        <dbReference type="Pfam" id="PF00501"/>
    </source>
</evidence>
<dbReference type="GO" id="GO:0006633">
    <property type="term" value="P:fatty acid biosynthetic process"/>
    <property type="evidence" value="ECO:0007669"/>
    <property type="project" value="TreeGrafter"/>
</dbReference>
<dbReference type="SUPFAM" id="SSF56801">
    <property type="entry name" value="Acetyl-CoA synthetase-like"/>
    <property type="match status" value="1"/>
</dbReference>
<evidence type="ECO:0000256" key="5">
    <source>
        <dbReference type="SAM" id="MobiDB-lite"/>
    </source>
</evidence>
<comment type="similarity">
    <text evidence="1">Belongs to the ATP-dependent AMP-binding enzyme family.</text>
</comment>
<dbReference type="GO" id="GO:0004321">
    <property type="term" value="F:fatty-acyl-CoA synthase activity"/>
    <property type="evidence" value="ECO:0007669"/>
    <property type="project" value="TreeGrafter"/>
</dbReference>
<dbReference type="InterPro" id="IPR045851">
    <property type="entry name" value="AMP-bd_C_sf"/>
</dbReference>
<proteinExistence type="inferred from homology"/>
<evidence type="ECO:0000256" key="1">
    <source>
        <dbReference type="ARBA" id="ARBA00006432"/>
    </source>
</evidence>
<dbReference type="EMBL" id="FNBK01000005">
    <property type="protein sequence ID" value="SDF30320.1"/>
    <property type="molecule type" value="Genomic_DNA"/>
</dbReference>
<dbReference type="InterPro" id="IPR042099">
    <property type="entry name" value="ANL_N_sf"/>
</dbReference>
<dbReference type="GO" id="GO:0005524">
    <property type="term" value="F:ATP binding"/>
    <property type="evidence" value="ECO:0007669"/>
    <property type="project" value="UniProtKB-KW"/>
</dbReference>
<dbReference type="STRING" id="660518.SAMN05216218_105114"/>
<dbReference type="Gene3D" id="3.30.300.30">
    <property type="match status" value="1"/>
</dbReference>
<evidence type="ECO:0000256" key="2">
    <source>
        <dbReference type="ARBA" id="ARBA00022598"/>
    </source>
</evidence>
<dbReference type="InterPro" id="IPR000873">
    <property type="entry name" value="AMP-dep_synth/lig_dom"/>
</dbReference>
<dbReference type="Proteomes" id="UP000199076">
    <property type="component" value="Unassembled WGS sequence"/>
</dbReference>
<dbReference type="RefSeq" id="WP_092690356.1">
    <property type="nucleotide sequence ID" value="NZ_FNBK01000005.1"/>
</dbReference>
<keyword evidence="3" id="KW-0547">Nucleotide-binding</keyword>
<dbReference type="GO" id="GO:0006637">
    <property type="term" value="P:acyl-CoA metabolic process"/>
    <property type="evidence" value="ECO:0007669"/>
    <property type="project" value="TreeGrafter"/>
</dbReference>
<dbReference type="GO" id="GO:0015645">
    <property type="term" value="F:fatty acid ligase activity"/>
    <property type="evidence" value="ECO:0007669"/>
    <property type="project" value="TreeGrafter"/>
</dbReference>
<evidence type="ECO:0000256" key="4">
    <source>
        <dbReference type="ARBA" id="ARBA00022840"/>
    </source>
</evidence>
<feature type="region of interest" description="Disordered" evidence="5">
    <location>
        <begin position="56"/>
        <end position="75"/>
    </location>
</feature>
<evidence type="ECO:0000313" key="9">
    <source>
        <dbReference type="Proteomes" id="UP000199076"/>
    </source>
</evidence>
<dbReference type="GO" id="GO:0016405">
    <property type="term" value="F:CoA-ligase activity"/>
    <property type="evidence" value="ECO:0007669"/>
    <property type="project" value="UniProtKB-ARBA"/>
</dbReference>
<dbReference type="InterPro" id="IPR020845">
    <property type="entry name" value="AMP-binding_CS"/>
</dbReference>
<evidence type="ECO:0000256" key="3">
    <source>
        <dbReference type="ARBA" id="ARBA00022741"/>
    </source>
</evidence>
<protein>
    <submittedName>
        <fullName evidence="8">Acetyl-CoA synthetase</fullName>
    </submittedName>
</protein>
<feature type="domain" description="AMP-dependent synthetase/ligase" evidence="6">
    <location>
        <begin position="66"/>
        <end position="421"/>
    </location>
</feature>
<dbReference type="PROSITE" id="PS00455">
    <property type="entry name" value="AMP_BINDING"/>
    <property type="match status" value="1"/>
</dbReference>
<evidence type="ECO:0000313" key="8">
    <source>
        <dbReference type="EMBL" id="SDF30320.1"/>
    </source>
</evidence>
<dbReference type="Gene3D" id="3.40.50.12780">
    <property type="entry name" value="N-terminal domain of ligase-like"/>
    <property type="match status" value="1"/>
</dbReference>
<organism evidence="8 9">
    <name type="scientific">Halorientalis regularis</name>
    <dbReference type="NCBI Taxonomy" id="660518"/>
    <lineage>
        <taxon>Archaea</taxon>
        <taxon>Methanobacteriati</taxon>
        <taxon>Methanobacteriota</taxon>
        <taxon>Stenosarchaea group</taxon>
        <taxon>Halobacteria</taxon>
        <taxon>Halobacteriales</taxon>
        <taxon>Haloarculaceae</taxon>
        <taxon>Halorientalis</taxon>
    </lineage>
</organism>
<dbReference type="OrthoDB" id="193284at2157"/>
<name>A0A1G7JZL0_9EURY</name>
<keyword evidence="4" id="KW-0067">ATP-binding</keyword>
<evidence type="ECO:0000259" key="7">
    <source>
        <dbReference type="Pfam" id="PF13193"/>
    </source>
</evidence>
<feature type="domain" description="AMP-binding enzyme C-terminal" evidence="7">
    <location>
        <begin position="483"/>
        <end position="561"/>
    </location>
</feature>
<dbReference type="PANTHER" id="PTHR43605">
    <property type="entry name" value="ACYL-COENZYME A SYNTHETASE"/>
    <property type="match status" value="1"/>
</dbReference>
<dbReference type="Pfam" id="PF13193">
    <property type="entry name" value="AMP-binding_C"/>
    <property type="match status" value="1"/>
</dbReference>
<dbReference type="Pfam" id="PF00501">
    <property type="entry name" value="AMP-binding"/>
    <property type="match status" value="1"/>
</dbReference>
<sequence length="574" mass="63766">MARGDRLDAYQFYEEDWDSYEQLREDFEWEVPDQFNMATYVCDRWATDRRRVALFGERESQGEPSTQPDATGVPASDRETYTFWQFRNITNRLANYLRERGVERGDRVGVNAPQRPETVFAHVAAWKLGAVSVPLSTLFGPDAVEYRLDDCDAVAAVVDASNLDSVREARESLPALETVVTVGDADTRDDEVAFQDAVADQPRTFETVATDAEDDAIIIYTSGTTGDPKGVRHAHRMLLGHLPLFVTTMLNVESPEGGVFWTPAEWAWIASLFDVVVPALYYGQPVVAYDGGQFDPEIAFEVIERYGVTNFFAPPTALRMMMQVEDTDRFDVGTLDTIASGGESLGQNIVDWAADTFGGTTVHEGYGQTEANMLVGGCTALTEFREGYIGRAGPGHEIAIVDPETAEPTVDRGEVGEIALRYEGNPVCFVEYWNKPEKTAGKVRNGWLLTEDLGLLDEDGYLQFKSRKDDVIISAGYRIGPEEVEDSVAGHEAAADAAIIGVPDDERGTVPKAFVVLAEGYDPTEETRESLRQHVRDRLAKYEYPRDIEFVDDLPKTATGKVRRASLREREGLD</sequence>
<gene>
    <name evidence="8" type="ORF">SAMN05216218_105114</name>
</gene>
<reference evidence="9" key="1">
    <citation type="submission" date="2016-10" db="EMBL/GenBank/DDBJ databases">
        <authorList>
            <person name="Varghese N."/>
            <person name="Submissions S."/>
        </authorList>
    </citation>
    <scope>NUCLEOTIDE SEQUENCE [LARGE SCALE GENOMIC DNA]</scope>
    <source>
        <strain evidence="9">IBRC-M 10760</strain>
    </source>
</reference>
<dbReference type="PANTHER" id="PTHR43605:SF10">
    <property type="entry name" value="ACYL-COA SYNTHETASE MEDIUM CHAIN FAMILY MEMBER 3"/>
    <property type="match status" value="1"/>
</dbReference>
<dbReference type="InterPro" id="IPR051087">
    <property type="entry name" value="Mitochondrial_ACSM"/>
</dbReference>
<dbReference type="AlphaFoldDB" id="A0A1G7JZL0"/>